<dbReference type="InterPro" id="IPR045711">
    <property type="entry name" value="GH123-like_N"/>
</dbReference>
<keyword evidence="4" id="KW-1185">Reference proteome</keyword>
<accession>A0A918PNE6</accession>
<dbReference type="InterPro" id="IPR017853">
    <property type="entry name" value="GH"/>
</dbReference>
<feature type="signal peptide" evidence="1">
    <location>
        <begin position="1"/>
        <end position="24"/>
    </location>
</feature>
<dbReference type="RefSeq" id="WP_052308749.1">
    <property type="nucleotide sequence ID" value="NZ_BMWX01000001.1"/>
</dbReference>
<protein>
    <recommendedName>
        <fullName evidence="2">Glycoside hydrolase 123-like N-terminal domain-containing protein</fullName>
    </recommendedName>
</protein>
<dbReference type="Proteomes" id="UP000619457">
    <property type="component" value="Unassembled WGS sequence"/>
</dbReference>
<feature type="domain" description="Glycoside hydrolase 123-like N-terminal" evidence="2">
    <location>
        <begin position="36"/>
        <end position="997"/>
    </location>
</feature>
<organism evidence="3 4">
    <name type="scientific">Echinicola pacifica</name>
    <dbReference type="NCBI Taxonomy" id="346377"/>
    <lineage>
        <taxon>Bacteria</taxon>
        <taxon>Pseudomonadati</taxon>
        <taxon>Bacteroidota</taxon>
        <taxon>Cytophagia</taxon>
        <taxon>Cytophagales</taxon>
        <taxon>Cyclobacteriaceae</taxon>
        <taxon>Echinicola</taxon>
    </lineage>
</organism>
<sequence length="999" mass="114193">MDRFKLIIRLAFIIAAMVSVEAKAQQHIYPPEEALWEADSLGNHRAVISVDRNVSQVTVAIEWRNRNITEEQMVYVVDSNSQELIQEVMVHEMKPERGVITFQPTSGQGQYYIYYMPYKMVGRRNYPNVSYKKQDENSSKNQGEYQLSDSKTARLIRLESVDAFNSNDPMERIASQKEVEGFEQRYKGESYLVIPEKRSYPIKMTDNLPERWMAKDLSFAIKEEVKLDENFTFQLGVWAKNQALNDIEITFSDLKSTNGEVLSRELFTCFNQEGIDYTGKKFSKTINIEKGKIQALWCGLKIPTDIRADSYSGLITLNPQNGQKVEVPITLTVLDTKSQNGGIEEPWKQTRLNWLNSTLAQENTVIAPYTPLEVEGNALSLLGRKVILAQSGLPFQVQSFFTEEMTSISETPKELLTAPFDLKLIKEGGAEIPLSFSGVRLLTKEAGEVTWTAKGLSSAVQMEVNGKLEFDGFMNYEIKVTALEDIALDDIALEVPLTMESSKYILGLGQKGAKRPEKVEWKWDVTHKNQDGWWLGDVNGGLQMSLRDQHYERPLNTNFYLQKPLALPISWGNGDLGGIQIKEEDQAVKVLNYSGARKMKAGDTLYYNFTLLITPFHPLQTDAQWSERYFHAYQPVDSVKASGANIINIHHANEINPYINYPFIATKEMKAYVDEAHGKDLKVKIYNTVREVSNRLYELYPLMSLNHEVFSAGNGGGYSWLEEHLEGDYIAAWYVPHLQDAAIINSGMNRWHNYYVEGMNWLVQNIGIDGIYLDDVAFDRITMKRIKRVLTKQGHPGLIDLHSANQYNERDGYNNSAHLYMEHFPYINRLWFGEYFDYEKESPDFYMTEVSGIPFGLMGEMLQDGGNPWRGMLYGMTNRMPYQEQKPDHIWKAWDDFGMQGSQMIGYWVSDCPVVTDHQKVLATVFKQDGRALVSLASWADTAVDIQLDIDWDSLGIDPKKAKITAPEILGFQEGRTFDIAEKISVQKNEGWMLIIEER</sequence>
<comment type="caution">
    <text evidence="3">The sequence shown here is derived from an EMBL/GenBank/DDBJ whole genome shotgun (WGS) entry which is preliminary data.</text>
</comment>
<proteinExistence type="predicted"/>
<reference evidence="3" key="1">
    <citation type="journal article" date="2014" name="Int. J. Syst. Evol. Microbiol.">
        <title>Complete genome sequence of Corynebacterium casei LMG S-19264T (=DSM 44701T), isolated from a smear-ripened cheese.</title>
        <authorList>
            <consortium name="US DOE Joint Genome Institute (JGI-PGF)"/>
            <person name="Walter F."/>
            <person name="Albersmeier A."/>
            <person name="Kalinowski J."/>
            <person name="Ruckert C."/>
        </authorList>
    </citation>
    <scope>NUCLEOTIDE SEQUENCE</scope>
    <source>
        <strain evidence="3">KCTC 12368</strain>
    </source>
</reference>
<dbReference type="SUPFAM" id="SSF51445">
    <property type="entry name" value="(Trans)glycosidases"/>
    <property type="match status" value="1"/>
</dbReference>
<reference evidence="3" key="2">
    <citation type="submission" date="2020-09" db="EMBL/GenBank/DDBJ databases">
        <authorList>
            <person name="Sun Q."/>
            <person name="Kim S."/>
        </authorList>
    </citation>
    <scope>NUCLEOTIDE SEQUENCE</scope>
    <source>
        <strain evidence="3">KCTC 12368</strain>
    </source>
</reference>
<feature type="chain" id="PRO_5037587931" description="Glycoside hydrolase 123-like N-terminal domain-containing protein" evidence="1">
    <location>
        <begin position="25"/>
        <end position="999"/>
    </location>
</feature>
<gene>
    <name evidence="3" type="ORF">GCM10007049_03610</name>
</gene>
<evidence type="ECO:0000256" key="1">
    <source>
        <dbReference type="SAM" id="SignalP"/>
    </source>
</evidence>
<dbReference type="AlphaFoldDB" id="A0A918PNE6"/>
<dbReference type="EMBL" id="BMWX01000001">
    <property type="protein sequence ID" value="GGZ14883.1"/>
    <property type="molecule type" value="Genomic_DNA"/>
</dbReference>
<evidence type="ECO:0000313" key="3">
    <source>
        <dbReference type="EMBL" id="GGZ14883.1"/>
    </source>
</evidence>
<name>A0A918PNE6_9BACT</name>
<evidence type="ECO:0000313" key="4">
    <source>
        <dbReference type="Proteomes" id="UP000619457"/>
    </source>
</evidence>
<dbReference type="Pfam" id="PF19543">
    <property type="entry name" value="GH123_N"/>
    <property type="match status" value="1"/>
</dbReference>
<evidence type="ECO:0000259" key="2">
    <source>
        <dbReference type="Pfam" id="PF19543"/>
    </source>
</evidence>
<keyword evidence="1" id="KW-0732">Signal</keyword>